<evidence type="ECO:0000313" key="8">
    <source>
        <dbReference type="EMBL" id="EED95773.1"/>
    </source>
</evidence>
<dbReference type="KEGG" id="tps:THAPSDRAFT_31226"/>
<dbReference type="GO" id="GO:0022857">
    <property type="term" value="F:transmembrane transporter activity"/>
    <property type="evidence" value="ECO:0007669"/>
    <property type="project" value="InterPro"/>
</dbReference>
<evidence type="ECO:0000256" key="4">
    <source>
        <dbReference type="ARBA" id="ARBA00022989"/>
    </source>
</evidence>
<dbReference type="Pfam" id="PF00083">
    <property type="entry name" value="Sugar_tr"/>
    <property type="match status" value="1"/>
</dbReference>
<dbReference type="HOGENOM" id="CLU_001265_46_0_1"/>
<feature type="transmembrane region" description="Helical" evidence="6">
    <location>
        <begin position="156"/>
        <end position="178"/>
    </location>
</feature>
<dbReference type="OMA" id="LLWFIWM"/>
<reference evidence="8 9" key="2">
    <citation type="journal article" date="2008" name="Nature">
        <title>The Phaeodactylum genome reveals the evolutionary history of diatom genomes.</title>
        <authorList>
            <person name="Bowler C."/>
            <person name="Allen A.E."/>
            <person name="Badger J.H."/>
            <person name="Grimwood J."/>
            <person name="Jabbari K."/>
            <person name="Kuo A."/>
            <person name="Maheswari U."/>
            <person name="Martens C."/>
            <person name="Maumus F."/>
            <person name="Otillar R.P."/>
            <person name="Rayko E."/>
            <person name="Salamov A."/>
            <person name="Vandepoele K."/>
            <person name="Beszteri B."/>
            <person name="Gruber A."/>
            <person name="Heijde M."/>
            <person name="Katinka M."/>
            <person name="Mock T."/>
            <person name="Valentin K."/>
            <person name="Verret F."/>
            <person name="Berges J.A."/>
            <person name="Brownlee C."/>
            <person name="Cadoret J.P."/>
            <person name="Chiovitti A."/>
            <person name="Choi C.J."/>
            <person name="Coesel S."/>
            <person name="De Martino A."/>
            <person name="Detter J.C."/>
            <person name="Durkin C."/>
            <person name="Falciatore A."/>
            <person name="Fournet J."/>
            <person name="Haruta M."/>
            <person name="Huysman M.J."/>
            <person name="Jenkins B.D."/>
            <person name="Jiroutova K."/>
            <person name="Jorgensen R.E."/>
            <person name="Joubert Y."/>
            <person name="Kaplan A."/>
            <person name="Kroger N."/>
            <person name="Kroth P.G."/>
            <person name="La Roche J."/>
            <person name="Lindquist E."/>
            <person name="Lommer M."/>
            <person name="Martin-Jezequel V."/>
            <person name="Lopez P.J."/>
            <person name="Lucas S."/>
            <person name="Mangogna M."/>
            <person name="McGinnis K."/>
            <person name="Medlin L.K."/>
            <person name="Montsant A."/>
            <person name="Oudot-Le Secq M.P."/>
            <person name="Napoli C."/>
            <person name="Obornik M."/>
            <person name="Parker M.S."/>
            <person name="Petit J.L."/>
            <person name="Porcel B.M."/>
            <person name="Poulsen N."/>
            <person name="Robison M."/>
            <person name="Rychlewski L."/>
            <person name="Rynearson T.A."/>
            <person name="Schmutz J."/>
            <person name="Shapiro H."/>
            <person name="Siaut M."/>
            <person name="Stanley M."/>
            <person name="Sussman M.R."/>
            <person name="Taylor A.R."/>
            <person name="Vardi A."/>
            <person name="von Dassow P."/>
            <person name="Vyverman W."/>
            <person name="Willis A."/>
            <person name="Wyrwicz L.S."/>
            <person name="Rokhsar D.S."/>
            <person name="Weissenbach J."/>
            <person name="Armbrust E.V."/>
            <person name="Green B.R."/>
            <person name="Van de Peer Y."/>
            <person name="Grigoriev I.V."/>
        </authorList>
    </citation>
    <scope>NUCLEOTIDE SEQUENCE [LARGE SCALE GENOMIC DNA]</scope>
    <source>
        <strain evidence="8 9">CCMP1335</strain>
    </source>
</reference>
<name>B8BQF2_THAPS</name>
<feature type="transmembrane region" description="Helical" evidence="6">
    <location>
        <begin position="286"/>
        <end position="303"/>
    </location>
</feature>
<feature type="transmembrane region" description="Helical" evidence="6">
    <location>
        <begin position="99"/>
        <end position="118"/>
    </location>
</feature>
<dbReference type="GO" id="GO:0016020">
    <property type="term" value="C:membrane"/>
    <property type="evidence" value="ECO:0007669"/>
    <property type="project" value="UniProtKB-SubCell"/>
</dbReference>
<dbReference type="EMBL" id="CM000638">
    <property type="protein sequence ID" value="EED95773.1"/>
    <property type="molecule type" value="Genomic_DNA"/>
</dbReference>
<reference evidence="8 9" key="1">
    <citation type="journal article" date="2004" name="Science">
        <title>The genome of the diatom Thalassiosira pseudonana: ecology, evolution, and metabolism.</title>
        <authorList>
            <person name="Armbrust E.V."/>
            <person name="Berges J.A."/>
            <person name="Bowler C."/>
            <person name="Green B.R."/>
            <person name="Martinez D."/>
            <person name="Putnam N.H."/>
            <person name="Zhou S."/>
            <person name="Allen A.E."/>
            <person name="Apt K.E."/>
            <person name="Bechner M."/>
            <person name="Brzezinski M.A."/>
            <person name="Chaal B.K."/>
            <person name="Chiovitti A."/>
            <person name="Davis A.K."/>
            <person name="Demarest M.S."/>
            <person name="Detter J.C."/>
            <person name="Glavina T."/>
            <person name="Goodstein D."/>
            <person name="Hadi M.Z."/>
            <person name="Hellsten U."/>
            <person name="Hildebrand M."/>
            <person name="Jenkins B.D."/>
            <person name="Jurka J."/>
            <person name="Kapitonov V.V."/>
            <person name="Kroger N."/>
            <person name="Lau W.W."/>
            <person name="Lane T.W."/>
            <person name="Larimer F.W."/>
            <person name="Lippmeier J.C."/>
            <person name="Lucas S."/>
            <person name="Medina M."/>
            <person name="Montsant A."/>
            <person name="Obornik M."/>
            <person name="Parker M.S."/>
            <person name="Palenik B."/>
            <person name="Pazour G.J."/>
            <person name="Richardson P.M."/>
            <person name="Rynearson T.A."/>
            <person name="Saito M.A."/>
            <person name="Schwartz D.C."/>
            <person name="Thamatrakoln K."/>
            <person name="Valentin K."/>
            <person name="Vardi A."/>
            <person name="Wilkerson F.P."/>
            <person name="Rokhsar D.S."/>
        </authorList>
    </citation>
    <scope>NUCLEOTIDE SEQUENCE [LARGE SCALE GENOMIC DNA]</scope>
    <source>
        <strain evidence="8 9">CCMP1335</strain>
    </source>
</reference>
<dbReference type="InterPro" id="IPR005828">
    <property type="entry name" value="MFS_sugar_transport-like"/>
</dbReference>
<dbReference type="PANTHER" id="PTHR23511:SF5">
    <property type="entry name" value="MAJOR FACILITATOR-TYPE TRANSPORTER HXNZ-RELATED"/>
    <property type="match status" value="1"/>
</dbReference>
<dbReference type="AlphaFoldDB" id="B8BQF2"/>
<keyword evidence="9" id="KW-1185">Reference proteome</keyword>
<feature type="domain" description="Major facilitator superfamily (MFS) profile" evidence="7">
    <location>
        <begin position="6"/>
        <end position="424"/>
    </location>
</feature>
<feature type="transmembrane region" description="Helical" evidence="6">
    <location>
        <begin position="72"/>
        <end position="93"/>
    </location>
</feature>
<organism evidence="8 9">
    <name type="scientific">Thalassiosira pseudonana</name>
    <name type="common">Marine diatom</name>
    <name type="synonym">Cyclotella nana</name>
    <dbReference type="NCBI Taxonomy" id="35128"/>
    <lineage>
        <taxon>Eukaryota</taxon>
        <taxon>Sar</taxon>
        <taxon>Stramenopiles</taxon>
        <taxon>Ochrophyta</taxon>
        <taxon>Bacillariophyta</taxon>
        <taxon>Coscinodiscophyceae</taxon>
        <taxon>Thalassiosirophycidae</taxon>
        <taxon>Thalassiosirales</taxon>
        <taxon>Thalassiosiraceae</taxon>
        <taxon>Thalassiosira</taxon>
    </lineage>
</organism>
<feature type="transmembrane region" description="Helical" evidence="6">
    <location>
        <begin position="242"/>
        <end position="266"/>
    </location>
</feature>
<dbReference type="InterPro" id="IPR020846">
    <property type="entry name" value="MFS_dom"/>
</dbReference>
<dbReference type="RefSeq" id="XP_002286132.1">
    <property type="nucleotide sequence ID" value="XM_002286096.1"/>
</dbReference>
<keyword evidence="3 6" id="KW-0812">Transmembrane</keyword>
<evidence type="ECO:0000256" key="1">
    <source>
        <dbReference type="ARBA" id="ARBA00004141"/>
    </source>
</evidence>
<dbReference type="Proteomes" id="UP000001449">
    <property type="component" value="Chromosome 1"/>
</dbReference>
<proteinExistence type="predicted"/>
<protein>
    <submittedName>
        <fullName evidence="8">Transporter</fullName>
    </submittedName>
</protein>
<gene>
    <name evidence="8" type="ORF">THAPSDRAFT_31226</name>
</gene>
<keyword evidence="2" id="KW-0813">Transport</keyword>
<dbReference type="InterPro" id="IPR036259">
    <property type="entry name" value="MFS_trans_sf"/>
</dbReference>
<accession>B8BQF2</accession>
<evidence type="ECO:0000259" key="7">
    <source>
        <dbReference type="PROSITE" id="PS50850"/>
    </source>
</evidence>
<dbReference type="GeneID" id="7446823"/>
<dbReference type="PROSITE" id="PS50850">
    <property type="entry name" value="MFS"/>
    <property type="match status" value="1"/>
</dbReference>
<feature type="non-terminal residue" evidence="8">
    <location>
        <position position="1"/>
    </location>
</feature>
<feature type="transmembrane region" description="Helical" evidence="6">
    <location>
        <begin position="42"/>
        <end position="63"/>
    </location>
</feature>
<dbReference type="SUPFAM" id="SSF103473">
    <property type="entry name" value="MFS general substrate transporter"/>
    <property type="match status" value="1"/>
</dbReference>
<feature type="non-terminal residue" evidence="8">
    <location>
        <position position="426"/>
    </location>
</feature>
<dbReference type="PaxDb" id="35128-Thaps31226"/>
<dbReference type="PANTHER" id="PTHR23511">
    <property type="entry name" value="SYNAPTIC VESICLE GLYCOPROTEIN 2"/>
    <property type="match status" value="1"/>
</dbReference>
<keyword evidence="5 6" id="KW-0472">Membrane</keyword>
<feature type="transmembrane region" description="Helical" evidence="6">
    <location>
        <begin position="315"/>
        <end position="332"/>
    </location>
</feature>
<evidence type="ECO:0000256" key="2">
    <source>
        <dbReference type="ARBA" id="ARBA00022448"/>
    </source>
</evidence>
<evidence type="ECO:0000256" key="3">
    <source>
        <dbReference type="ARBA" id="ARBA00022692"/>
    </source>
</evidence>
<feature type="transmembrane region" description="Helical" evidence="6">
    <location>
        <begin position="401"/>
        <end position="420"/>
    </location>
</feature>
<dbReference type="eggNOG" id="KOG0253">
    <property type="taxonomic scope" value="Eukaryota"/>
</dbReference>
<dbReference type="InParanoid" id="B8BQF2"/>
<evidence type="ECO:0000313" key="9">
    <source>
        <dbReference type="Proteomes" id="UP000001449"/>
    </source>
</evidence>
<dbReference type="Gene3D" id="1.20.1250.20">
    <property type="entry name" value="MFS general substrate transporter like domains"/>
    <property type="match status" value="1"/>
</dbReference>
<evidence type="ECO:0000256" key="5">
    <source>
        <dbReference type="ARBA" id="ARBA00023136"/>
    </source>
</evidence>
<keyword evidence="4 6" id="KW-1133">Transmembrane helix</keyword>
<feature type="transmembrane region" description="Helical" evidence="6">
    <location>
        <begin position="130"/>
        <end position="150"/>
    </location>
</feature>
<evidence type="ECO:0000256" key="6">
    <source>
        <dbReference type="SAM" id="Phobius"/>
    </source>
</evidence>
<comment type="subcellular location">
    <subcellularLocation>
        <location evidence="1">Membrane</location>
        <topology evidence="1">Multi-pass membrane protein</topology>
    </subcellularLocation>
</comment>
<sequence>RFQRRILWAAGLCFTADATEIMLLSFLSLTLQSEWGLTANQTANMTACVFAGSLFGTLTLGYLGDHYGRRPAFLLSCAIISVFGVLTAFSTGYSSLLGIRFMVGFGVGGLTVPFDIFAEFLPTSARGKHLLVIEYFWTAGSVMTPLFAFLTLSTSWRLFVILCAVPCIISGCLGVCLVPESPRWLISVGRDDEAMAVVRKAAADNGLNPDDLFHSSVKLKDEHVESSRFSDLLSKKWRKINILLWFTWIGYAMGYYGTILTVTRVFDADAVEGAADGGTPEFDYKAIFISASAEIVGLFVVIQTVDSIGRIPSQVMAYLGGGVFLFSLSMLADSANANVLTVLAFFGRAFEMMGSCVTWVSTAEILPTEIRTTGHSAANAMGRTGAFISPYLVGTNNPIKAVGAIMLMVHLVTAFCAYHLPESKGR</sequence>
<dbReference type="STRING" id="35128.B8BQF2"/>